<dbReference type="PROSITE" id="PS50887">
    <property type="entry name" value="GGDEF"/>
    <property type="match status" value="1"/>
</dbReference>
<sequence>MSANDADHLKLLKTILDHLPSGVSLVDKDLNFIAWNAEIMRLLQFPGELFEPEAPDMHKLALFNARRGEYGPGEPEELARAVVERARRMEPHVFERTRPDGTVLEIRGRALPGGGFVSIYTDMTERKRAEEEVRRTASFLQAVLDNLPFGMMVVDKDIRCRYWNRQSEALFDLPAGFVRQGTPMQDVLRQVARNGIYGPGDVEEHVARRMETIGNFRAHAVEMTRPDGRSLRVMGSPVMVEGRAEGLVLLQEDITERKNHQATLERLATTDHLTGLLNRRAFLEGMEREIYRARRHGLPLALIMFDVDHFKRINDSHGHPAGDEVLRRIAATCRRLLRDEDLVGRLGGEEFAVALVQPPMEAAAAVAERLRQSIEAQAIEFGGRPVPVTISLGFAELGNGIDTADQLVSQADACLYAAKREGRNRVCGAPAANG</sequence>
<comment type="catalytic activity">
    <reaction evidence="2">
        <text>2 GTP = 3',3'-c-di-GMP + 2 diphosphate</text>
        <dbReference type="Rhea" id="RHEA:24898"/>
        <dbReference type="ChEBI" id="CHEBI:33019"/>
        <dbReference type="ChEBI" id="CHEBI:37565"/>
        <dbReference type="ChEBI" id="CHEBI:58805"/>
        <dbReference type="EC" id="2.7.7.65"/>
    </reaction>
</comment>
<proteinExistence type="predicted"/>
<evidence type="ECO:0000256" key="2">
    <source>
        <dbReference type="ARBA" id="ARBA00034247"/>
    </source>
</evidence>
<accession>A0A809RZX3</accession>
<dbReference type="SMART" id="SM00267">
    <property type="entry name" value="GGDEF"/>
    <property type="match status" value="1"/>
</dbReference>
<reference evidence="4" key="1">
    <citation type="journal article" name="DNA Res.">
        <title>The physiological potential of anammox bacteria as revealed by their core genome structure.</title>
        <authorList>
            <person name="Okubo T."/>
            <person name="Toyoda A."/>
            <person name="Fukuhara K."/>
            <person name="Uchiyama I."/>
            <person name="Harigaya Y."/>
            <person name="Kuroiwa M."/>
            <person name="Suzuki T."/>
            <person name="Murakami Y."/>
            <person name="Suwa Y."/>
            <person name="Takami H."/>
        </authorList>
    </citation>
    <scope>NUCLEOTIDE SEQUENCE</scope>
    <source>
        <strain evidence="4">317325-3</strain>
    </source>
</reference>
<dbReference type="EMBL" id="AP021857">
    <property type="protein sequence ID" value="BBO21847.1"/>
    <property type="molecule type" value="Genomic_DNA"/>
</dbReference>
<dbReference type="InterPro" id="IPR050469">
    <property type="entry name" value="Diguanylate_Cyclase"/>
</dbReference>
<dbReference type="NCBIfam" id="TIGR00254">
    <property type="entry name" value="GGDEF"/>
    <property type="match status" value="1"/>
</dbReference>
<dbReference type="InterPro" id="IPR000014">
    <property type="entry name" value="PAS"/>
</dbReference>
<dbReference type="EC" id="2.7.7.65" evidence="1"/>
<dbReference type="CDD" id="cd00130">
    <property type="entry name" value="PAS"/>
    <property type="match status" value="1"/>
</dbReference>
<dbReference type="Gene3D" id="3.30.450.20">
    <property type="entry name" value="PAS domain"/>
    <property type="match status" value="2"/>
</dbReference>
<evidence type="ECO:0000313" key="5">
    <source>
        <dbReference type="Proteomes" id="UP000662914"/>
    </source>
</evidence>
<dbReference type="Gene3D" id="3.30.70.270">
    <property type="match status" value="1"/>
</dbReference>
<dbReference type="Pfam" id="PF00990">
    <property type="entry name" value="GGDEF"/>
    <property type="match status" value="1"/>
</dbReference>
<dbReference type="CDD" id="cd01949">
    <property type="entry name" value="GGDEF"/>
    <property type="match status" value="1"/>
</dbReference>
<organism evidence="4 5">
    <name type="scientific">Candidatus Desulfobacillus denitrificans</name>
    <dbReference type="NCBI Taxonomy" id="2608985"/>
    <lineage>
        <taxon>Bacteria</taxon>
        <taxon>Pseudomonadati</taxon>
        <taxon>Pseudomonadota</taxon>
        <taxon>Betaproteobacteria</taxon>
        <taxon>Candidatus Desulfobacillus</taxon>
    </lineage>
</organism>
<dbReference type="SMART" id="SM00091">
    <property type="entry name" value="PAS"/>
    <property type="match status" value="2"/>
</dbReference>
<gene>
    <name evidence="4" type="ORF">DSYM_25460</name>
</gene>
<feature type="domain" description="GGDEF" evidence="3">
    <location>
        <begin position="298"/>
        <end position="431"/>
    </location>
</feature>
<dbReference type="InterPro" id="IPR029787">
    <property type="entry name" value="Nucleotide_cyclase"/>
</dbReference>
<name>A0A809RZX3_9PROT</name>
<dbReference type="PANTHER" id="PTHR45138:SF9">
    <property type="entry name" value="DIGUANYLATE CYCLASE DGCM-RELATED"/>
    <property type="match status" value="1"/>
</dbReference>
<dbReference type="KEGG" id="ddz:DSYM_25460"/>
<evidence type="ECO:0000256" key="1">
    <source>
        <dbReference type="ARBA" id="ARBA00012528"/>
    </source>
</evidence>
<dbReference type="Pfam" id="PF12860">
    <property type="entry name" value="PAS_7"/>
    <property type="match status" value="2"/>
</dbReference>
<dbReference type="GO" id="GO:0052621">
    <property type="term" value="F:diguanylate cyclase activity"/>
    <property type="evidence" value="ECO:0007669"/>
    <property type="project" value="UniProtKB-EC"/>
</dbReference>
<evidence type="ECO:0000259" key="3">
    <source>
        <dbReference type="PROSITE" id="PS50887"/>
    </source>
</evidence>
<dbReference type="PANTHER" id="PTHR45138">
    <property type="entry name" value="REGULATORY COMPONENTS OF SENSORY TRANSDUCTION SYSTEM"/>
    <property type="match status" value="1"/>
</dbReference>
<evidence type="ECO:0000313" key="4">
    <source>
        <dbReference type="EMBL" id="BBO21847.1"/>
    </source>
</evidence>
<dbReference type="SUPFAM" id="SSF55785">
    <property type="entry name" value="PYP-like sensor domain (PAS domain)"/>
    <property type="match status" value="2"/>
</dbReference>
<dbReference type="InterPro" id="IPR000160">
    <property type="entry name" value="GGDEF_dom"/>
</dbReference>
<dbReference type="InterPro" id="IPR043128">
    <property type="entry name" value="Rev_trsase/Diguanyl_cyclase"/>
</dbReference>
<dbReference type="FunFam" id="3.30.70.270:FF:000001">
    <property type="entry name" value="Diguanylate cyclase domain protein"/>
    <property type="match status" value="1"/>
</dbReference>
<dbReference type="InterPro" id="IPR035965">
    <property type="entry name" value="PAS-like_dom_sf"/>
</dbReference>
<dbReference type="Proteomes" id="UP000662914">
    <property type="component" value="Chromosome"/>
</dbReference>
<protein>
    <recommendedName>
        <fullName evidence="1">diguanylate cyclase</fullName>
        <ecNumber evidence="1">2.7.7.65</ecNumber>
    </recommendedName>
</protein>
<dbReference type="AlphaFoldDB" id="A0A809RZX3"/>
<dbReference type="SUPFAM" id="SSF55073">
    <property type="entry name" value="Nucleotide cyclase"/>
    <property type="match status" value="1"/>
</dbReference>